<protein>
    <submittedName>
        <fullName evidence="2">RHS repeat-associated core domain-containing protein</fullName>
    </submittedName>
</protein>
<name>A0A1N7QH99_9FLAO</name>
<keyword evidence="1" id="KW-0175">Coiled coil</keyword>
<dbReference type="Proteomes" id="UP000186744">
    <property type="component" value="Unassembled WGS sequence"/>
</dbReference>
<organism evidence="2 3">
    <name type="scientific">Chryseobacterium ureilyticum</name>
    <dbReference type="NCBI Taxonomy" id="373668"/>
    <lineage>
        <taxon>Bacteria</taxon>
        <taxon>Pseudomonadati</taxon>
        <taxon>Bacteroidota</taxon>
        <taxon>Flavobacteriia</taxon>
        <taxon>Flavobacteriales</taxon>
        <taxon>Weeksellaceae</taxon>
        <taxon>Chryseobacterium group</taxon>
        <taxon>Chryseobacterium</taxon>
    </lineage>
</organism>
<proteinExistence type="predicted"/>
<evidence type="ECO:0000313" key="3">
    <source>
        <dbReference type="Proteomes" id="UP000186744"/>
    </source>
</evidence>
<dbReference type="AlphaFoldDB" id="A0A1N7QH99"/>
<evidence type="ECO:0000256" key="1">
    <source>
        <dbReference type="SAM" id="Coils"/>
    </source>
</evidence>
<sequence>MYDYGARMYMPDLGRRWGVMDPLTEFYRRHSPYNYAVNNPVRFIDPDGMKVINGDEATRNAAEQQKNIARNNFNNEYEGNRKMKKSDFINKSDWNKYKDSRKVLEKAEKNFAKADANYQHTQQSIDNFKNIDPEGFAIADNLTYKNKADEVKNLDIVVTTGSASAYGGGVTGAVIDPNTGDIVGNQSVTKLSINVSITSNTLAHEFGHSITLASNSITYAQEAKANPEQNCQLPVNRSSFLSKDAVDWQERYDKLYKTYKENQKK</sequence>
<accession>A0A1N7QH99</accession>
<reference evidence="3" key="1">
    <citation type="submission" date="2017-01" db="EMBL/GenBank/DDBJ databases">
        <authorList>
            <person name="Varghese N."/>
            <person name="Submissions S."/>
        </authorList>
    </citation>
    <scope>NUCLEOTIDE SEQUENCE [LARGE SCALE GENOMIC DNA]</scope>
    <source>
        <strain evidence="3">DSM 18017</strain>
    </source>
</reference>
<dbReference type="PANTHER" id="PTHR32305">
    <property type="match status" value="1"/>
</dbReference>
<gene>
    <name evidence="2" type="ORF">SAMN05421786_109179</name>
</gene>
<evidence type="ECO:0000313" key="2">
    <source>
        <dbReference type="EMBL" id="SIT21877.1"/>
    </source>
</evidence>
<dbReference type="InterPro" id="IPR050708">
    <property type="entry name" value="T6SS_VgrG/RHS"/>
</dbReference>
<dbReference type="PANTHER" id="PTHR32305:SF15">
    <property type="entry name" value="PROTEIN RHSA-RELATED"/>
    <property type="match status" value="1"/>
</dbReference>
<dbReference type="InterPro" id="IPR022385">
    <property type="entry name" value="Rhs_assc_core"/>
</dbReference>
<keyword evidence="3" id="KW-1185">Reference proteome</keyword>
<dbReference type="NCBIfam" id="TIGR03696">
    <property type="entry name" value="Rhs_assc_core"/>
    <property type="match status" value="1"/>
</dbReference>
<feature type="coiled-coil region" evidence="1">
    <location>
        <begin position="97"/>
        <end position="124"/>
    </location>
</feature>
<dbReference type="EMBL" id="FTOL01000009">
    <property type="protein sequence ID" value="SIT21877.1"/>
    <property type="molecule type" value="Genomic_DNA"/>
</dbReference>
<dbReference type="Gene3D" id="2.180.10.10">
    <property type="entry name" value="RHS repeat-associated core"/>
    <property type="match status" value="1"/>
</dbReference>
<dbReference type="STRING" id="373668.SAMN05421786_109179"/>